<dbReference type="STRING" id="84724.SAMN04488564_110330"/>
<evidence type="ECO:0000313" key="3">
    <source>
        <dbReference type="Proteomes" id="UP000198583"/>
    </source>
</evidence>
<keyword evidence="1" id="KW-0732">Signal</keyword>
<dbReference type="OrthoDB" id="4306034at2"/>
<sequence>MKKTFLVAVGIIGALVATAVPASASESGLSGNLRKGEWVNYGTQRTVTVGGSNIYVRKTDGPEIDVKWRRCSGGAEGSAVRLQNADPTPYVRIGSGFRASTVFCLSAKSYGSNSTDTWNGNVRWNVS</sequence>
<name>A0A1I6FAU6_9PSEU</name>
<proteinExistence type="predicted"/>
<dbReference type="EMBL" id="FOYL01000010">
    <property type="protein sequence ID" value="SFR27119.1"/>
    <property type="molecule type" value="Genomic_DNA"/>
</dbReference>
<organism evidence="2 3">
    <name type="scientific">Lentzea waywayandensis</name>
    <dbReference type="NCBI Taxonomy" id="84724"/>
    <lineage>
        <taxon>Bacteria</taxon>
        <taxon>Bacillati</taxon>
        <taxon>Actinomycetota</taxon>
        <taxon>Actinomycetes</taxon>
        <taxon>Pseudonocardiales</taxon>
        <taxon>Pseudonocardiaceae</taxon>
        <taxon>Lentzea</taxon>
    </lineage>
</organism>
<evidence type="ECO:0000313" key="2">
    <source>
        <dbReference type="EMBL" id="SFR27119.1"/>
    </source>
</evidence>
<dbReference type="Proteomes" id="UP000198583">
    <property type="component" value="Unassembled WGS sequence"/>
</dbReference>
<gene>
    <name evidence="2" type="ORF">SAMN04488564_110330</name>
</gene>
<keyword evidence="3" id="KW-1185">Reference proteome</keyword>
<dbReference type="AlphaFoldDB" id="A0A1I6FAU6"/>
<protein>
    <submittedName>
        <fullName evidence="2">Uncharacterized protein</fullName>
    </submittedName>
</protein>
<feature type="signal peptide" evidence="1">
    <location>
        <begin position="1"/>
        <end position="24"/>
    </location>
</feature>
<evidence type="ECO:0000256" key="1">
    <source>
        <dbReference type="SAM" id="SignalP"/>
    </source>
</evidence>
<accession>A0A1I6FAU6</accession>
<dbReference type="RefSeq" id="WP_093602676.1">
    <property type="nucleotide sequence ID" value="NZ_FOYL01000010.1"/>
</dbReference>
<feature type="chain" id="PRO_5011665189" evidence="1">
    <location>
        <begin position="25"/>
        <end position="127"/>
    </location>
</feature>
<reference evidence="3" key="1">
    <citation type="submission" date="2016-10" db="EMBL/GenBank/DDBJ databases">
        <authorList>
            <person name="Varghese N."/>
            <person name="Submissions S."/>
        </authorList>
    </citation>
    <scope>NUCLEOTIDE SEQUENCE [LARGE SCALE GENOMIC DNA]</scope>
    <source>
        <strain evidence="3">DSM 44232</strain>
    </source>
</reference>